<accession>A0ABT3G5P6</accession>
<dbReference type="InterPro" id="IPR050250">
    <property type="entry name" value="Macrolide_Exporter_MacB"/>
</dbReference>
<comment type="subcellular location">
    <subcellularLocation>
        <location evidence="1">Cell membrane</location>
        <topology evidence="1">Multi-pass membrane protein</topology>
    </subcellularLocation>
</comment>
<feature type="transmembrane region" description="Helical" evidence="6">
    <location>
        <begin position="360"/>
        <end position="381"/>
    </location>
</feature>
<evidence type="ECO:0000259" key="7">
    <source>
        <dbReference type="Pfam" id="PF02687"/>
    </source>
</evidence>
<dbReference type="EMBL" id="JAPDDR010000008">
    <property type="protein sequence ID" value="MCW1915186.1"/>
    <property type="molecule type" value="Genomic_DNA"/>
</dbReference>
<keyword evidence="4 6" id="KW-1133">Transmembrane helix</keyword>
<evidence type="ECO:0000256" key="2">
    <source>
        <dbReference type="ARBA" id="ARBA00022475"/>
    </source>
</evidence>
<evidence type="ECO:0000313" key="10">
    <source>
        <dbReference type="Proteomes" id="UP001165653"/>
    </source>
</evidence>
<evidence type="ECO:0000256" key="1">
    <source>
        <dbReference type="ARBA" id="ARBA00004651"/>
    </source>
</evidence>
<name>A0ABT3G5P6_9BACT</name>
<dbReference type="Proteomes" id="UP001165653">
    <property type="component" value="Unassembled WGS sequence"/>
</dbReference>
<keyword evidence="2" id="KW-1003">Cell membrane</keyword>
<dbReference type="InterPro" id="IPR003838">
    <property type="entry name" value="ABC3_permease_C"/>
</dbReference>
<evidence type="ECO:0000256" key="4">
    <source>
        <dbReference type="ARBA" id="ARBA00022989"/>
    </source>
</evidence>
<keyword evidence="10" id="KW-1185">Reference proteome</keyword>
<evidence type="ECO:0000313" key="9">
    <source>
        <dbReference type="EMBL" id="MCW1915186.1"/>
    </source>
</evidence>
<dbReference type="Pfam" id="PF02687">
    <property type="entry name" value="FtsX"/>
    <property type="match status" value="1"/>
</dbReference>
<feature type="domain" description="ABC3 transporter permease C-terminal" evidence="7">
    <location>
        <begin position="266"/>
        <end position="387"/>
    </location>
</feature>
<proteinExistence type="predicted"/>
<feature type="transmembrane region" description="Helical" evidence="6">
    <location>
        <begin position="307"/>
        <end position="334"/>
    </location>
</feature>
<evidence type="ECO:0000259" key="8">
    <source>
        <dbReference type="Pfam" id="PF12704"/>
    </source>
</evidence>
<dbReference type="Pfam" id="PF12704">
    <property type="entry name" value="MacB_PCD"/>
    <property type="match status" value="1"/>
</dbReference>
<dbReference type="RefSeq" id="WP_264514725.1">
    <property type="nucleotide sequence ID" value="NZ_JAPDDR010000008.1"/>
</dbReference>
<gene>
    <name evidence="9" type="ORF">OJ996_16485</name>
</gene>
<sequence>MSGLYQVISAALFNLRSLPERKGSAITAAIGIAGVVGVLVGVLAIAEGFRKAMTVSASPEVAVVLRSGADSEMTSGLEREATRVISDAPGIARGANGPLTSAELFVIINLPNRKTGTDANVPLRGVQPGAFEVRGNVEIVEGRRFETGKNEIIVGAGAARSFIGLEVGKEIKMGQVTWTVVGIFTAEGGIAESEIWSDADVLAPAYNRSEGFQSVYVRLTDKDVFEDFKDTLTADPKLSVKVSRQSDFYEEQATIMTDFITKIGVSIAVLMALGALFGALNTMYSAVAARTREISTLRALGFGTGPVVISVLVESVMLSLLGGAIGAIAAYLLFDGYKASTMNFQTFSQVSFAFSVTPRLLLNAILFATAIGLFGGIFPAIRSARLPIASGLRES</sequence>
<protein>
    <submittedName>
        <fullName evidence="9">ABC transporter permease</fullName>
    </submittedName>
</protein>
<feature type="domain" description="MacB-like periplasmic core" evidence="8">
    <location>
        <begin position="27"/>
        <end position="233"/>
    </location>
</feature>
<reference evidence="9" key="1">
    <citation type="submission" date="2022-10" db="EMBL/GenBank/DDBJ databases">
        <title>Luteolibacter sp. GHJ8, whole genome shotgun sequencing project.</title>
        <authorList>
            <person name="Zhao G."/>
            <person name="Shen L."/>
        </authorList>
    </citation>
    <scope>NUCLEOTIDE SEQUENCE</scope>
    <source>
        <strain evidence="9">GHJ8</strain>
    </source>
</reference>
<dbReference type="InterPro" id="IPR025857">
    <property type="entry name" value="MacB_PCD"/>
</dbReference>
<keyword evidence="3 6" id="KW-0812">Transmembrane</keyword>
<evidence type="ECO:0000256" key="3">
    <source>
        <dbReference type="ARBA" id="ARBA00022692"/>
    </source>
</evidence>
<evidence type="ECO:0000256" key="5">
    <source>
        <dbReference type="ARBA" id="ARBA00023136"/>
    </source>
</evidence>
<evidence type="ECO:0000256" key="6">
    <source>
        <dbReference type="SAM" id="Phobius"/>
    </source>
</evidence>
<dbReference type="PANTHER" id="PTHR30572">
    <property type="entry name" value="MEMBRANE COMPONENT OF TRANSPORTER-RELATED"/>
    <property type="match status" value="1"/>
</dbReference>
<organism evidence="9 10">
    <name type="scientific">Luteolibacter rhizosphaerae</name>
    <dbReference type="NCBI Taxonomy" id="2989719"/>
    <lineage>
        <taxon>Bacteria</taxon>
        <taxon>Pseudomonadati</taxon>
        <taxon>Verrucomicrobiota</taxon>
        <taxon>Verrucomicrobiia</taxon>
        <taxon>Verrucomicrobiales</taxon>
        <taxon>Verrucomicrobiaceae</taxon>
        <taxon>Luteolibacter</taxon>
    </lineage>
</organism>
<dbReference type="PANTHER" id="PTHR30572:SF15">
    <property type="entry name" value="ABC TRANSPORTER PERMEASE"/>
    <property type="match status" value="1"/>
</dbReference>
<feature type="transmembrane region" description="Helical" evidence="6">
    <location>
        <begin position="25"/>
        <end position="46"/>
    </location>
</feature>
<feature type="transmembrane region" description="Helical" evidence="6">
    <location>
        <begin position="263"/>
        <end position="287"/>
    </location>
</feature>
<keyword evidence="5 6" id="KW-0472">Membrane</keyword>
<comment type="caution">
    <text evidence="9">The sequence shown here is derived from an EMBL/GenBank/DDBJ whole genome shotgun (WGS) entry which is preliminary data.</text>
</comment>